<feature type="disulfide bond" evidence="8">
    <location>
        <begin position="63"/>
        <end position="78"/>
    </location>
</feature>
<feature type="signal peptide" evidence="10">
    <location>
        <begin position="1"/>
        <end position="27"/>
    </location>
</feature>
<feature type="disulfide bond" evidence="8">
    <location>
        <begin position="81"/>
        <end position="94"/>
    </location>
</feature>
<keyword evidence="9" id="KW-0812">Transmembrane</keyword>
<dbReference type="SUPFAM" id="SSF57586">
    <property type="entry name" value="TNF receptor-like"/>
    <property type="match status" value="1"/>
</dbReference>
<evidence type="ECO:0000256" key="6">
    <source>
        <dbReference type="ARBA" id="ARBA00023157"/>
    </source>
</evidence>
<dbReference type="OrthoDB" id="10048028at2759"/>
<evidence type="ECO:0000256" key="2">
    <source>
        <dbReference type="ARBA" id="ARBA00022525"/>
    </source>
</evidence>
<keyword evidence="2" id="KW-0964">Secreted</keyword>
<evidence type="ECO:0000313" key="13">
    <source>
        <dbReference type="Proteomes" id="UP000494165"/>
    </source>
</evidence>
<organism evidence="12 13">
    <name type="scientific">Cloeon dipterum</name>
    <dbReference type="NCBI Taxonomy" id="197152"/>
    <lineage>
        <taxon>Eukaryota</taxon>
        <taxon>Metazoa</taxon>
        <taxon>Ecdysozoa</taxon>
        <taxon>Arthropoda</taxon>
        <taxon>Hexapoda</taxon>
        <taxon>Insecta</taxon>
        <taxon>Pterygota</taxon>
        <taxon>Palaeoptera</taxon>
        <taxon>Ephemeroptera</taxon>
        <taxon>Pisciforma</taxon>
        <taxon>Baetidae</taxon>
        <taxon>Cloeon</taxon>
    </lineage>
</organism>
<dbReference type="PROSITE" id="PS50050">
    <property type="entry name" value="TNFR_NGFR_2"/>
    <property type="match status" value="1"/>
</dbReference>
<dbReference type="SMART" id="SM00208">
    <property type="entry name" value="TNFR"/>
    <property type="match status" value="2"/>
</dbReference>
<dbReference type="InterPro" id="IPR052459">
    <property type="entry name" value="TNFRSF_decoy_receptor"/>
</dbReference>
<accession>A0A8S1BYD1</accession>
<sequence length="249" mass="27811">MMDLRVARRWQVVLVLVVIQFLCPSETARVNMLASNTKCSKCPPGFGMVQLCSPLNDTVCVDCPPGFYSSHNSAFERCYPCSKCGPGLYEAQSCTTRTDTVCDRCATVMGPHNRDFFSKHCNDTIFVMEQPKPSSAWRNELFVQYQHLPVADHQKLTAPAAERALWPTLAAAIAVIFGVAALLVTIVQGARSHFTRNIQKIDLSFDQEMTLLKEMRPPDDLDEVTCLSQQQMSLILHEEETHEPSEAIG</sequence>
<evidence type="ECO:0000259" key="11">
    <source>
        <dbReference type="PROSITE" id="PS50050"/>
    </source>
</evidence>
<keyword evidence="9" id="KW-0472">Membrane</keyword>
<comment type="subcellular location">
    <subcellularLocation>
        <location evidence="1">Secreted</location>
    </subcellularLocation>
</comment>
<keyword evidence="4 10" id="KW-0732">Signal</keyword>
<feature type="domain" description="TNFR-Cys" evidence="11">
    <location>
        <begin position="62"/>
        <end position="102"/>
    </location>
</feature>
<evidence type="ECO:0000256" key="8">
    <source>
        <dbReference type="PROSITE-ProRule" id="PRU00206"/>
    </source>
</evidence>
<evidence type="ECO:0000256" key="1">
    <source>
        <dbReference type="ARBA" id="ARBA00004613"/>
    </source>
</evidence>
<evidence type="ECO:0000256" key="10">
    <source>
        <dbReference type="SAM" id="SignalP"/>
    </source>
</evidence>
<evidence type="ECO:0000256" key="3">
    <source>
        <dbReference type="ARBA" id="ARBA00022703"/>
    </source>
</evidence>
<evidence type="ECO:0000256" key="7">
    <source>
        <dbReference type="ARBA" id="ARBA00023180"/>
    </source>
</evidence>
<evidence type="ECO:0000313" key="12">
    <source>
        <dbReference type="EMBL" id="CAB3359812.1"/>
    </source>
</evidence>
<dbReference type="InterPro" id="IPR001368">
    <property type="entry name" value="TNFR/NGFR_Cys_rich_reg"/>
</dbReference>
<keyword evidence="13" id="KW-1185">Reference proteome</keyword>
<dbReference type="EMBL" id="CADEPI010000002">
    <property type="protein sequence ID" value="CAB3359812.1"/>
    <property type="molecule type" value="Genomic_DNA"/>
</dbReference>
<dbReference type="GO" id="GO:0005576">
    <property type="term" value="C:extracellular region"/>
    <property type="evidence" value="ECO:0007669"/>
    <property type="project" value="UniProtKB-SubCell"/>
</dbReference>
<dbReference type="Proteomes" id="UP000494165">
    <property type="component" value="Unassembled WGS sequence"/>
</dbReference>
<dbReference type="AlphaFoldDB" id="A0A8S1BYD1"/>
<keyword evidence="9" id="KW-1133">Transmembrane helix</keyword>
<evidence type="ECO:0000256" key="5">
    <source>
        <dbReference type="ARBA" id="ARBA00022737"/>
    </source>
</evidence>
<name>A0A8S1BYD1_9INSE</name>
<dbReference type="GO" id="GO:0006915">
    <property type="term" value="P:apoptotic process"/>
    <property type="evidence" value="ECO:0007669"/>
    <property type="project" value="UniProtKB-KW"/>
</dbReference>
<feature type="chain" id="PRO_5035851355" description="TNFR-Cys domain-containing protein" evidence="10">
    <location>
        <begin position="28"/>
        <end position="249"/>
    </location>
</feature>
<protein>
    <recommendedName>
        <fullName evidence="11">TNFR-Cys domain-containing protein</fullName>
    </recommendedName>
</protein>
<dbReference type="PANTHER" id="PTHR23097:SF181">
    <property type="entry name" value="CASPASE-8-LIKE"/>
    <property type="match status" value="1"/>
</dbReference>
<keyword evidence="7" id="KW-0325">Glycoprotein</keyword>
<feature type="disulfide bond" evidence="8">
    <location>
        <begin position="84"/>
        <end position="102"/>
    </location>
</feature>
<keyword evidence="6 8" id="KW-1015">Disulfide bond</keyword>
<keyword evidence="5" id="KW-0677">Repeat</keyword>
<dbReference type="Pfam" id="PF00020">
    <property type="entry name" value="TNFR_c6"/>
    <property type="match status" value="2"/>
</dbReference>
<evidence type="ECO:0000256" key="9">
    <source>
        <dbReference type="SAM" id="Phobius"/>
    </source>
</evidence>
<feature type="repeat" description="TNFR-Cys" evidence="8">
    <location>
        <begin position="62"/>
        <end position="102"/>
    </location>
</feature>
<dbReference type="Gene3D" id="2.10.50.10">
    <property type="entry name" value="Tumor Necrosis Factor Receptor, subunit A, domain 2"/>
    <property type="match status" value="2"/>
</dbReference>
<reference evidence="12 13" key="1">
    <citation type="submission" date="2020-04" db="EMBL/GenBank/DDBJ databases">
        <authorList>
            <person name="Alioto T."/>
            <person name="Alioto T."/>
            <person name="Gomez Garrido J."/>
        </authorList>
    </citation>
    <scope>NUCLEOTIDE SEQUENCE [LARGE SCALE GENOMIC DNA]</scope>
</reference>
<feature type="transmembrane region" description="Helical" evidence="9">
    <location>
        <begin position="164"/>
        <end position="187"/>
    </location>
</feature>
<evidence type="ECO:0000256" key="4">
    <source>
        <dbReference type="ARBA" id="ARBA00022729"/>
    </source>
</evidence>
<proteinExistence type="predicted"/>
<comment type="caution">
    <text evidence="12">The sequence shown here is derived from an EMBL/GenBank/DDBJ whole genome shotgun (WGS) entry which is preliminary data.</text>
</comment>
<gene>
    <name evidence="12" type="ORF">CLODIP_2_CD07871</name>
</gene>
<dbReference type="PANTHER" id="PTHR23097">
    <property type="entry name" value="TUMOR NECROSIS FACTOR RECEPTOR SUPERFAMILY MEMBER"/>
    <property type="match status" value="1"/>
</dbReference>
<keyword evidence="3" id="KW-0053">Apoptosis</keyword>